<name>A0A7G7GCV4_9BACT</name>
<dbReference type="AlphaFoldDB" id="A0A7G7GCV4"/>
<gene>
    <name evidence="1" type="ORF">HUW51_20520</name>
</gene>
<dbReference type="InterPro" id="IPR026444">
    <property type="entry name" value="Secre_tail"/>
</dbReference>
<dbReference type="KEGG" id="aswu:HUW51_20520"/>
<accession>A0A7G7GCV4</accession>
<dbReference type="Proteomes" id="UP000515237">
    <property type="component" value="Chromosome"/>
</dbReference>
<dbReference type="NCBIfam" id="TIGR04183">
    <property type="entry name" value="Por_Secre_tail"/>
    <property type="match status" value="1"/>
</dbReference>
<keyword evidence="2" id="KW-1185">Reference proteome</keyword>
<dbReference type="Gene3D" id="3.20.20.80">
    <property type="entry name" value="Glycosidases"/>
    <property type="match status" value="1"/>
</dbReference>
<organism evidence="1 2">
    <name type="scientific">Adhaeribacter swui</name>
    <dbReference type="NCBI Taxonomy" id="2086471"/>
    <lineage>
        <taxon>Bacteria</taxon>
        <taxon>Pseudomonadati</taxon>
        <taxon>Bacteroidota</taxon>
        <taxon>Cytophagia</taxon>
        <taxon>Cytophagales</taxon>
        <taxon>Hymenobacteraceae</taxon>
        <taxon>Adhaeribacter</taxon>
    </lineage>
</organism>
<protein>
    <submittedName>
        <fullName evidence="1">T9SS type A sorting domain-containing protein</fullName>
    </submittedName>
</protein>
<sequence length="544" mass="62599">MKLHLLFIWFIQISLPLAAQWKQEEFVIGTYLDPSLSSDKDHVKDSLSFLLAKNAHFNLLTGYRDDRYQTVDRSEQETMYQLDLAHKLGLKMIVADDRFFHLKPFNPLAADLVKKFYLNLSPTQRSALYGYRLIDEPQISDSLFVKPWVKYFNNIDPVKMSYVNLLPGYAFTKSKDYDKYLRTYLADSAGLSSNIQVASYDFYPFLSKSIRLGYFQNIEQIRKYANDRPFWFYTNTSKHLDYLEPEEKHLKFMSFCPLAYGAKGILHFSYETVPALDEFKYSDALVDRNGKPTKKYFIVKNINSFLKDIVGPITMNSEYLGTFHLTNQDKYDKYPNYQVLNPRTPIISHVSNDNVLLGIFKDKKNSNKFYIYLVNKSLESINNVDVYIKASNLVDIYKYSSINHGEGTSGKTGIYFTHVNSMNKYVTNIDKIEGGGMVVLETNFNFSSQLNRNNLVNINTAGFYCIPNPIKDQAIVKYSLDQPGDITLKVINAVGKEVKLLVQGKKEAAGDYYTNLDLSFFSPGIYTCILLTNNKVKALKILKV</sequence>
<reference evidence="1 2" key="1">
    <citation type="journal article" date="2018" name="Int. J. Syst. Evol. Microbiol.">
        <title>Adhaeribacter swui sp. nov., isolated from wet mud.</title>
        <authorList>
            <person name="Kim D.U."/>
            <person name="Kim K.W."/>
            <person name="Kang M.S."/>
            <person name="Kim J.Y."/>
            <person name="Jang J.H."/>
            <person name="Kim M.K."/>
        </authorList>
    </citation>
    <scope>NUCLEOTIDE SEQUENCE [LARGE SCALE GENOMIC DNA]</scope>
    <source>
        <strain evidence="1 2">KCTC 52873</strain>
    </source>
</reference>
<evidence type="ECO:0000313" key="1">
    <source>
        <dbReference type="EMBL" id="QNF34988.1"/>
    </source>
</evidence>
<proteinExistence type="predicted"/>
<dbReference type="RefSeq" id="WP_185271481.1">
    <property type="nucleotide sequence ID" value="NZ_CP055156.1"/>
</dbReference>
<dbReference type="EMBL" id="CP055156">
    <property type="protein sequence ID" value="QNF34988.1"/>
    <property type="molecule type" value="Genomic_DNA"/>
</dbReference>
<evidence type="ECO:0000313" key="2">
    <source>
        <dbReference type="Proteomes" id="UP000515237"/>
    </source>
</evidence>